<protein>
    <submittedName>
        <fullName evidence="2">Uncharacterized protein</fullName>
    </submittedName>
</protein>
<proteinExistence type="predicted"/>
<feature type="region of interest" description="Disordered" evidence="1">
    <location>
        <begin position="572"/>
        <end position="604"/>
    </location>
</feature>
<comment type="caution">
    <text evidence="2">The sequence shown here is derived from an EMBL/GenBank/DDBJ whole genome shotgun (WGS) entry which is preliminary data.</text>
</comment>
<accession>A0ABP0FLE8</accession>
<evidence type="ECO:0000256" key="1">
    <source>
        <dbReference type="SAM" id="MobiDB-lite"/>
    </source>
</evidence>
<organism evidence="2 3">
    <name type="scientific">Clavelina lepadiformis</name>
    <name type="common">Light-bulb sea squirt</name>
    <name type="synonym">Ascidia lepadiformis</name>
    <dbReference type="NCBI Taxonomy" id="159417"/>
    <lineage>
        <taxon>Eukaryota</taxon>
        <taxon>Metazoa</taxon>
        <taxon>Chordata</taxon>
        <taxon>Tunicata</taxon>
        <taxon>Ascidiacea</taxon>
        <taxon>Aplousobranchia</taxon>
        <taxon>Clavelinidae</taxon>
        <taxon>Clavelina</taxon>
    </lineage>
</organism>
<feature type="compositionally biased region" description="Polar residues" evidence="1">
    <location>
        <begin position="365"/>
        <end position="378"/>
    </location>
</feature>
<evidence type="ECO:0000313" key="3">
    <source>
        <dbReference type="Proteomes" id="UP001642483"/>
    </source>
</evidence>
<evidence type="ECO:0000313" key="2">
    <source>
        <dbReference type="EMBL" id="CAK8680441.1"/>
    </source>
</evidence>
<feature type="region of interest" description="Disordered" evidence="1">
    <location>
        <begin position="28"/>
        <end position="49"/>
    </location>
</feature>
<gene>
    <name evidence="2" type="ORF">CVLEPA_LOCUS10691</name>
</gene>
<sequence>MLGRKMPCTFPIYSKSSVVHVKPATRKINEPVVDPKPQTNSNGPNLSSQRKVEIKNASDKVNINDFVQRFGTTYTQRYSLDNSKLWDFPKDSFIYDNPDDYSKSTETRETLPHCAISTPSVQPVAQVPRGSRSVHPRLLSPAAITLVVPRGLAQPVARTSLNSGQIYTSQSFSFPIVQRPSFTTLGRTRCVYPSPRPYYPPSYPTNCSSTYDMTRVTYSGCGCCSLNRYHSPAARSSTPQLSYSNLQRISFNPNCRPVYPPVTVQKSAFQQPQLSPILTYNQNVEGVIRKKPARLCYEKPALAKSLQLIAKEHSYSTKPPWQEEETTVDYVVEQIELCSEHKPSREELLVYLDYNEEKSNGKVPSLSQDDQGYSTSLTMDGRSDEEVARRIQVYQNPSSNQHNSYRKEEIPFYNTGSKAIRQFARRAKPKGADEEMGIDNDLVWNRPFTENENVNNASSTLELSNSLVGNTNTKKGCSGKKIDFADSLYGASVMDCNDKASDRLPKLTCMPEMNAVVEECDQAENGNDCMIVDHLPPAFTHVKDLSENELASADECSSHSSTISLDINQPFSESDADPATNGYVASNDTSNDTSSLYDTETAERTERCLPQGLDAGRSSTVSNTNMLRNDSSDTDRLFQCIIATPQATFDGRMLSAKRKTAHQSFRSVKRKKVCESCLNNNTSTCESEAWKSSCSEDTSSVTSSPTLSLTPLTISTVRKTVKLPGKSREVCRSTKIQRRMARMMKSKRSPNEVEANSLTSDRNPVWLHPLDDSFSCASSDLKLDSIRSLRGKEREEHLSDVIRFDEDVSVDTTSSRTDTIPSPSIPKMKTASTKFFPRFRSLKKTTHDPYTDSLLKFIEDSIDVDFPRCKENILVSKTLSPKTNKTARMSTASSSKRPSLEQIYRSNLNRFLSNCSLKSCCAQKDKNWPDAIELNPCTVRLPSCARTKVADGPFAMIRSCQVILNDFLH</sequence>
<feature type="compositionally biased region" description="Polar residues" evidence="1">
    <location>
        <begin position="37"/>
        <end position="49"/>
    </location>
</feature>
<feature type="compositionally biased region" description="Polar residues" evidence="1">
    <location>
        <begin position="583"/>
        <end position="598"/>
    </location>
</feature>
<dbReference type="EMBL" id="CAWYQH010000068">
    <property type="protein sequence ID" value="CAK8680441.1"/>
    <property type="molecule type" value="Genomic_DNA"/>
</dbReference>
<dbReference type="Proteomes" id="UP001642483">
    <property type="component" value="Unassembled WGS sequence"/>
</dbReference>
<name>A0ABP0FLE8_CLALP</name>
<reference evidence="2 3" key="1">
    <citation type="submission" date="2024-02" db="EMBL/GenBank/DDBJ databases">
        <authorList>
            <person name="Daric V."/>
            <person name="Darras S."/>
        </authorList>
    </citation>
    <scope>NUCLEOTIDE SEQUENCE [LARGE SCALE GENOMIC DNA]</scope>
</reference>
<keyword evidence="3" id="KW-1185">Reference proteome</keyword>
<feature type="region of interest" description="Disordered" evidence="1">
    <location>
        <begin position="359"/>
        <end position="382"/>
    </location>
</feature>